<evidence type="ECO:0000256" key="6">
    <source>
        <dbReference type="ARBA" id="ARBA00022617"/>
    </source>
</evidence>
<evidence type="ECO:0000256" key="2">
    <source>
        <dbReference type="ARBA" id="ARBA00003690"/>
    </source>
</evidence>
<evidence type="ECO:0000256" key="3">
    <source>
        <dbReference type="ARBA" id="ARBA00004174"/>
    </source>
</evidence>
<evidence type="ECO:0000313" key="18">
    <source>
        <dbReference type="Proteomes" id="UP000719412"/>
    </source>
</evidence>
<evidence type="ECO:0000256" key="4">
    <source>
        <dbReference type="ARBA" id="ARBA00004406"/>
    </source>
</evidence>
<evidence type="ECO:0000256" key="5">
    <source>
        <dbReference type="ARBA" id="ARBA00010617"/>
    </source>
</evidence>
<keyword evidence="8" id="KW-0256">Endoplasmic reticulum</keyword>
<reference evidence="16" key="1">
    <citation type="journal article" date="2020" name="J Insects Food Feed">
        <title>The yellow mealworm (Tenebrio molitor) genome: a resource for the emerging insects as food and feed industry.</title>
        <authorList>
            <person name="Eriksson T."/>
            <person name="Andere A."/>
            <person name="Kelstrup H."/>
            <person name="Emery V."/>
            <person name="Picard C."/>
        </authorList>
    </citation>
    <scope>NUCLEOTIDE SEQUENCE</scope>
    <source>
        <strain evidence="16">Stoneville</strain>
        <tissue evidence="16">Whole head</tissue>
    </source>
</reference>
<evidence type="ECO:0000256" key="7">
    <source>
        <dbReference type="ARBA" id="ARBA00022723"/>
    </source>
</evidence>
<dbReference type="InterPro" id="IPR002401">
    <property type="entry name" value="Cyt_P450_E_grp-I"/>
</dbReference>
<dbReference type="InterPro" id="IPR017972">
    <property type="entry name" value="Cyt_P450_CS"/>
</dbReference>
<evidence type="ECO:0008006" key="19">
    <source>
        <dbReference type="Google" id="ProtNLM"/>
    </source>
</evidence>
<comment type="subcellular location">
    <subcellularLocation>
        <location evidence="4">Endoplasmic reticulum membrane</location>
        <topology evidence="4">Peripheral membrane protein</topology>
    </subcellularLocation>
    <subcellularLocation>
        <location evidence="3">Microsome membrane</location>
        <topology evidence="3">Peripheral membrane protein</topology>
    </subcellularLocation>
</comment>
<comment type="function">
    <text evidence="2">May be involved in the metabolism of insect hormones and in the breakdown of synthetic insecticides.</text>
</comment>
<dbReference type="Proteomes" id="UP000719412">
    <property type="component" value="Unassembled WGS sequence"/>
</dbReference>
<evidence type="ECO:0000256" key="11">
    <source>
        <dbReference type="ARBA" id="ARBA00023004"/>
    </source>
</evidence>
<evidence type="ECO:0000256" key="12">
    <source>
        <dbReference type="ARBA" id="ARBA00023033"/>
    </source>
</evidence>
<dbReference type="PRINTS" id="PR00463">
    <property type="entry name" value="EP450I"/>
</dbReference>
<proteinExistence type="inferred from homology"/>
<dbReference type="GO" id="GO:0016705">
    <property type="term" value="F:oxidoreductase activity, acting on paired donors, with incorporation or reduction of molecular oxygen"/>
    <property type="evidence" value="ECO:0007669"/>
    <property type="project" value="InterPro"/>
</dbReference>
<keyword evidence="6 14" id="KW-0349">Heme</keyword>
<protein>
    <recommendedName>
        <fullName evidence="19">Cytochrome P450 monooxygenase</fullName>
    </recommendedName>
</protein>
<accession>A0A8J6L5Z7</accession>
<dbReference type="PRINTS" id="PR00385">
    <property type="entry name" value="P450"/>
</dbReference>
<keyword evidence="18" id="KW-1185">Reference proteome</keyword>
<dbReference type="EMBL" id="JABDTM020030114">
    <property type="protein sequence ID" value="KAH0807563.1"/>
    <property type="molecule type" value="Genomic_DNA"/>
</dbReference>
<dbReference type="InterPro" id="IPR050196">
    <property type="entry name" value="Cytochrome_P450_Monoox"/>
</dbReference>
<dbReference type="Pfam" id="PF00067">
    <property type="entry name" value="p450"/>
    <property type="match status" value="1"/>
</dbReference>
<evidence type="ECO:0000256" key="10">
    <source>
        <dbReference type="ARBA" id="ARBA00023002"/>
    </source>
</evidence>
<evidence type="ECO:0000256" key="8">
    <source>
        <dbReference type="ARBA" id="ARBA00022824"/>
    </source>
</evidence>
<comment type="caution">
    <text evidence="16">The sequence shown here is derived from an EMBL/GenBank/DDBJ whole genome shotgun (WGS) entry which is preliminary data.</text>
</comment>
<organism evidence="16 18">
    <name type="scientific">Tenebrio molitor</name>
    <name type="common">Yellow mealworm beetle</name>
    <dbReference type="NCBI Taxonomy" id="7067"/>
    <lineage>
        <taxon>Eukaryota</taxon>
        <taxon>Metazoa</taxon>
        <taxon>Ecdysozoa</taxon>
        <taxon>Arthropoda</taxon>
        <taxon>Hexapoda</taxon>
        <taxon>Insecta</taxon>
        <taxon>Pterygota</taxon>
        <taxon>Neoptera</taxon>
        <taxon>Endopterygota</taxon>
        <taxon>Coleoptera</taxon>
        <taxon>Polyphaga</taxon>
        <taxon>Cucujiformia</taxon>
        <taxon>Tenebrionidae</taxon>
        <taxon>Tenebrio</taxon>
    </lineage>
</organism>
<keyword evidence="12 15" id="KW-0503">Monooxygenase</keyword>
<dbReference type="AlphaFoldDB" id="A0A8J6L5Z7"/>
<comment type="cofactor">
    <cofactor evidence="1 14">
        <name>heme</name>
        <dbReference type="ChEBI" id="CHEBI:30413"/>
    </cofactor>
</comment>
<reference evidence="16" key="2">
    <citation type="submission" date="2021-08" db="EMBL/GenBank/DDBJ databases">
        <authorList>
            <person name="Eriksson T."/>
        </authorList>
    </citation>
    <scope>NUCLEOTIDE SEQUENCE</scope>
    <source>
        <strain evidence="16">Stoneville</strain>
        <tissue evidence="16">Whole head</tissue>
    </source>
</reference>
<keyword evidence="9" id="KW-0492">Microsome</keyword>
<keyword evidence="11 14" id="KW-0408">Iron</keyword>
<keyword evidence="7 14" id="KW-0479">Metal-binding</keyword>
<keyword evidence="10 15" id="KW-0560">Oxidoreductase</keyword>
<dbReference type="EMBL" id="JABDTM020030115">
    <property type="protein sequence ID" value="KAH0807562.1"/>
    <property type="molecule type" value="Genomic_DNA"/>
</dbReference>
<evidence type="ECO:0000256" key="14">
    <source>
        <dbReference type="PIRSR" id="PIRSR602401-1"/>
    </source>
</evidence>
<evidence type="ECO:0000313" key="17">
    <source>
        <dbReference type="EMBL" id="KAH0807563.1"/>
    </source>
</evidence>
<dbReference type="Gene3D" id="1.10.630.10">
    <property type="entry name" value="Cytochrome P450"/>
    <property type="match status" value="1"/>
</dbReference>
<dbReference type="SUPFAM" id="SSF48264">
    <property type="entry name" value="Cytochrome P450"/>
    <property type="match status" value="1"/>
</dbReference>
<dbReference type="InterPro" id="IPR001128">
    <property type="entry name" value="Cyt_P450"/>
</dbReference>
<evidence type="ECO:0000256" key="15">
    <source>
        <dbReference type="RuleBase" id="RU000461"/>
    </source>
</evidence>
<dbReference type="PANTHER" id="PTHR24291">
    <property type="entry name" value="CYTOCHROME P450 FAMILY 4"/>
    <property type="match status" value="1"/>
</dbReference>
<comment type="similarity">
    <text evidence="5 15">Belongs to the cytochrome P450 family.</text>
</comment>
<sequence>MIYSSIILEVLNVTVSSIEPYRSPTRVWIGPRLLVVVKDPHQLKIILQSSKIAKKSHFYKFFKPFLGRGLFTASGPTHKLHKKLIQPLFSSKMIEGYCYLFQKHADVFVERLRQHAGGPPFDIIFYLRDTVFESTIDLLMADANVHSVYYKDIPKYLLRIFDIVVSRIQQIWLHWDYIYEKTFYFKEQTRIRNIMTTWIAEIMNTKVPETVERLKNDTTPSRATRIPSIVEMLVEMVPKKENCLSVQDCMDQLITLMATSHDTQSSAVAFTCMMLGANPDIQNLVVKELREVLGEKKTLDMSDVSKLKYLEMCIKETLRLYPVAPFAFRDTCEDFQLDKMTIPKHVTVVLAFYMVHRDPRYWERPNEFYPEHFSPEATRKRHPFAFLPFSAGSRKCIGAKLNSILTL</sequence>
<dbReference type="GO" id="GO:0004497">
    <property type="term" value="F:monooxygenase activity"/>
    <property type="evidence" value="ECO:0007669"/>
    <property type="project" value="UniProtKB-KW"/>
</dbReference>
<evidence type="ECO:0000313" key="16">
    <source>
        <dbReference type="EMBL" id="KAH0807562.1"/>
    </source>
</evidence>
<feature type="binding site" description="axial binding residue" evidence="14">
    <location>
        <position position="396"/>
    </location>
    <ligand>
        <name>heme</name>
        <dbReference type="ChEBI" id="CHEBI:30413"/>
    </ligand>
    <ligandPart>
        <name>Fe</name>
        <dbReference type="ChEBI" id="CHEBI:18248"/>
    </ligandPart>
</feature>
<dbReference type="GO" id="GO:0005789">
    <property type="term" value="C:endoplasmic reticulum membrane"/>
    <property type="evidence" value="ECO:0007669"/>
    <property type="project" value="UniProtKB-SubCell"/>
</dbReference>
<gene>
    <name evidence="17" type="ORF">GEV33_015228</name>
    <name evidence="16" type="ORF">GEV33_015229</name>
</gene>
<dbReference type="PANTHER" id="PTHR24291:SF189">
    <property type="entry name" value="CYTOCHROME P450 4C3-RELATED"/>
    <property type="match status" value="1"/>
</dbReference>
<evidence type="ECO:0000256" key="13">
    <source>
        <dbReference type="ARBA" id="ARBA00023136"/>
    </source>
</evidence>
<keyword evidence="13" id="KW-0472">Membrane</keyword>
<dbReference type="PROSITE" id="PS00086">
    <property type="entry name" value="CYTOCHROME_P450"/>
    <property type="match status" value="1"/>
</dbReference>
<name>A0A8J6L5Z7_TENMO</name>
<dbReference type="GO" id="GO:0005506">
    <property type="term" value="F:iron ion binding"/>
    <property type="evidence" value="ECO:0007669"/>
    <property type="project" value="InterPro"/>
</dbReference>
<evidence type="ECO:0000256" key="1">
    <source>
        <dbReference type="ARBA" id="ARBA00001971"/>
    </source>
</evidence>
<dbReference type="InterPro" id="IPR036396">
    <property type="entry name" value="Cyt_P450_sf"/>
</dbReference>
<evidence type="ECO:0000256" key="9">
    <source>
        <dbReference type="ARBA" id="ARBA00022848"/>
    </source>
</evidence>
<dbReference type="GO" id="GO:0020037">
    <property type="term" value="F:heme binding"/>
    <property type="evidence" value="ECO:0007669"/>
    <property type="project" value="InterPro"/>
</dbReference>